<dbReference type="SMART" id="SM00220">
    <property type="entry name" value="S_TKc"/>
    <property type="match status" value="1"/>
</dbReference>
<name>A0A6C0CQ52_9ZZZZ</name>
<sequence>MNEKKDRVLGEGSFGCVLSPRVACDYNQERYRPPSAEPMVSKVFTKYDRYFKMEQNIARKIAKWDPRGKYLIVPIESCMSKKQTVEQNKAFQKCKNIPTNVDRFPQISMPYAGDNLINVIVKYSIQYNQKFPIEYWIRILNNILLGIYVMIKNQHVHQDIKPENILIHNGVAKISDFGLTLPFNEIYNYYKNERISYPYFTYPPEYLFATYYYMNKCHSVCDPNEMIQFWDEYLSYFGPNIQQNYEYYLLQNQPMGISVKEVIIKKLNIILYKYQQNPKEWIQDMTQYIDRIDIYALGMTCVMIHHMVDLSGISIECRQKYEAWVLGLIEPEVEKRLTIQQAYQLYREILTLLPK</sequence>
<feature type="domain" description="Protein kinase" evidence="1">
    <location>
        <begin position="3"/>
        <end position="350"/>
    </location>
</feature>
<dbReference type="PANTHER" id="PTHR24359">
    <property type="entry name" value="SERINE/THREONINE-PROTEIN KINASE SBK1"/>
    <property type="match status" value="1"/>
</dbReference>
<dbReference type="InterPro" id="IPR011009">
    <property type="entry name" value="Kinase-like_dom_sf"/>
</dbReference>
<evidence type="ECO:0000313" key="2">
    <source>
        <dbReference type="EMBL" id="QHT06976.1"/>
    </source>
</evidence>
<dbReference type="AlphaFoldDB" id="A0A6C0CQ52"/>
<reference evidence="2" key="1">
    <citation type="journal article" date="2020" name="Nature">
        <title>Giant virus diversity and host interactions through global metagenomics.</title>
        <authorList>
            <person name="Schulz F."/>
            <person name="Roux S."/>
            <person name="Paez-Espino D."/>
            <person name="Jungbluth S."/>
            <person name="Walsh D.A."/>
            <person name="Denef V.J."/>
            <person name="McMahon K.D."/>
            <person name="Konstantinidis K.T."/>
            <person name="Eloe-Fadrosh E.A."/>
            <person name="Kyrpides N.C."/>
            <person name="Woyke T."/>
        </authorList>
    </citation>
    <scope>NUCLEOTIDE SEQUENCE</scope>
    <source>
        <strain evidence="2">GVMAG-M-3300021962-46</strain>
    </source>
</reference>
<organism evidence="2">
    <name type="scientific">viral metagenome</name>
    <dbReference type="NCBI Taxonomy" id="1070528"/>
    <lineage>
        <taxon>unclassified sequences</taxon>
        <taxon>metagenomes</taxon>
        <taxon>organismal metagenomes</taxon>
    </lineage>
</organism>
<dbReference type="Gene3D" id="1.10.510.10">
    <property type="entry name" value="Transferase(Phosphotransferase) domain 1"/>
    <property type="match status" value="1"/>
</dbReference>
<accession>A0A6C0CQ52</accession>
<dbReference type="GO" id="GO:0005524">
    <property type="term" value="F:ATP binding"/>
    <property type="evidence" value="ECO:0007669"/>
    <property type="project" value="InterPro"/>
</dbReference>
<dbReference type="Pfam" id="PF00069">
    <property type="entry name" value="Pkinase"/>
    <property type="match status" value="1"/>
</dbReference>
<dbReference type="PROSITE" id="PS50011">
    <property type="entry name" value="PROTEIN_KINASE_DOM"/>
    <property type="match status" value="1"/>
</dbReference>
<protein>
    <recommendedName>
        <fullName evidence="1">Protein kinase domain-containing protein</fullName>
    </recommendedName>
</protein>
<evidence type="ECO:0000259" key="1">
    <source>
        <dbReference type="PROSITE" id="PS50011"/>
    </source>
</evidence>
<dbReference type="PANTHER" id="PTHR24359:SF1">
    <property type="entry name" value="INHIBITOR OF NUCLEAR FACTOR KAPPA-B KINASE EPSILON SUBUNIT HOMOLOG 1-RELATED"/>
    <property type="match status" value="1"/>
</dbReference>
<dbReference type="EMBL" id="MN739479">
    <property type="protein sequence ID" value="QHT06976.1"/>
    <property type="molecule type" value="Genomic_DNA"/>
</dbReference>
<dbReference type="InterPro" id="IPR000719">
    <property type="entry name" value="Prot_kinase_dom"/>
</dbReference>
<proteinExistence type="predicted"/>
<dbReference type="GO" id="GO:0004674">
    <property type="term" value="F:protein serine/threonine kinase activity"/>
    <property type="evidence" value="ECO:0007669"/>
    <property type="project" value="TreeGrafter"/>
</dbReference>
<dbReference type="SUPFAM" id="SSF56112">
    <property type="entry name" value="Protein kinase-like (PK-like)"/>
    <property type="match status" value="1"/>
</dbReference>